<dbReference type="EMBL" id="CAJOBA010011602">
    <property type="protein sequence ID" value="CAF3871428.1"/>
    <property type="molecule type" value="Genomic_DNA"/>
</dbReference>
<dbReference type="Proteomes" id="UP000682733">
    <property type="component" value="Unassembled WGS sequence"/>
</dbReference>
<accession>A0A8S2KYK4</accession>
<name>A0A8S2KYK4_9BILA</name>
<evidence type="ECO:0000313" key="1">
    <source>
        <dbReference type="EMBL" id="CAF3871428.1"/>
    </source>
</evidence>
<comment type="caution">
    <text evidence="1">The sequence shown here is derived from an EMBL/GenBank/DDBJ whole genome shotgun (WGS) entry which is preliminary data.</text>
</comment>
<protein>
    <submittedName>
        <fullName evidence="1">Uncharacterized protein</fullName>
    </submittedName>
</protein>
<evidence type="ECO:0000313" key="2">
    <source>
        <dbReference type="Proteomes" id="UP000682733"/>
    </source>
</evidence>
<dbReference type="AlphaFoldDB" id="A0A8S2KYK4"/>
<proteinExistence type="predicted"/>
<organism evidence="1 2">
    <name type="scientific">Didymodactylos carnosus</name>
    <dbReference type="NCBI Taxonomy" id="1234261"/>
    <lineage>
        <taxon>Eukaryota</taxon>
        <taxon>Metazoa</taxon>
        <taxon>Spiralia</taxon>
        <taxon>Gnathifera</taxon>
        <taxon>Rotifera</taxon>
        <taxon>Eurotatoria</taxon>
        <taxon>Bdelloidea</taxon>
        <taxon>Philodinida</taxon>
        <taxon>Philodinidae</taxon>
        <taxon>Didymodactylos</taxon>
    </lineage>
</organism>
<sequence length="68" mass="7723">MMLNHGILSCHVLQTQPTVWRLIETLKAQYVLVQYDNERLRSGTYKGLTQPSDFVLAIGRCFAAAKRA</sequence>
<gene>
    <name evidence="1" type="ORF">TMI583_LOCUS19657</name>
</gene>
<reference evidence="1" key="1">
    <citation type="submission" date="2021-02" db="EMBL/GenBank/DDBJ databases">
        <authorList>
            <person name="Nowell W R."/>
        </authorList>
    </citation>
    <scope>NUCLEOTIDE SEQUENCE</scope>
</reference>